<dbReference type="EMBL" id="KI679787">
    <property type="protein sequence ID" value="ETL92817.1"/>
    <property type="molecule type" value="Genomic_DNA"/>
</dbReference>
<dbReference type="AlphaFoldDB" id="W2L626"/>
<protein>
    <submittedName>
        <fullName evidence="1">Uncharacterized protein</fullName>
    </submittedName>
</protein>
<proteinExistence type="predicted"/>
<evidence type="ECO:0000313" key="1">
    <source>
        <dbReference type="EMBL" id="ETL92817.1"/>
    </source>
</evidence>
<accession>W2L626</accession>
<name>W2L626_PHYNI</name>
<reference evidence="1" key="1">
    <citation type="submission" date="2013-11" db="EMBL/GenBank/DDBJ databases">
        <title>The Genome Sequence of Phytophthora parasitica CHvinca01.</title>
        <authorList>
            <consortium name="The Broad Institute Genomics Platform"/>
            <person name="Russ C."/>
            <person name="Tyler B."/>
            <person name="Panabieres F."/>
            <person name="Shan W."/>
            <person name="Tripathy S."/>
            <person name="Grunwald N."/>
            <person name="Machado M."/>
            <person name="Johnson C.S."/>
            <person name="Arredondo F."/>
            <person name="Hong C."/>
            <person name="Coffey M."/>
            <person name="Young S.K."/>
            <person name="Zeng Q."/>
            <person name="Gargeya S."/>
            <person name="Fitzgerald M."/>
            <person name="Abouelleil A."/>
            <person name="Alvarado L."/>
            <person name="Chapman S.B."/>
            <person name="Gainer-Dewar J."/>
            <person name="Goldberg J."/>
            <person name="Griggs A."/>
            <person name="Gujja S."/>
            <person name="Hansen M."/>
            <person name="Howarth C."/>
            <person name="Imamovic A."/>
            <person name="Ireland A."/>
            <person name="Larimer J."/>
            <person name="McCowan C."/>
            <person name="Murphy C."/>
            <person name="Pearson M."/>
            <person name="Poon T.W."/>
            <person name="Priest M."/>
            <person name="Roberts A."/>
            <person name="Saif S."/>
            <person name="Shea T."/>
            <person name="Sykes S."/>
            <person name="Wortman J."/>
            <person name="Nusbaum C."/>
            <person name="Birren B."/>
        </authorList>
    </citation>
    <scope>NUCLEOTIDE SEQUENCE [LARGE SCALE GENOMIC DNA]</scope>
    <source>
        <strain evidence="1">CHvinca01</strain>
    </source>
</reference>
<dbReference type="Proteomes" id="UP000054423">
    <property type="component" value="Unassembled WGS sequence"/>
</dbReference>
<organism evidence="1">
    <name type="scientific">Phytophthora nicotianae</name>
    <name type="common">Potato buckeye rot agent</name>
    <name type="synonym">Phytophthora parasitica</name>
    <dbReference type="NCBI Taxonomy" id="4792"/>
    <lineage>
        <taxon>Eukaryota</taxon>
        <taxon>Sar</taxon>
        <taxon>Stramenopiles</taxon>
        <taxon>Oomycota</taxon>
        <taxon>Peronosporomycetes</taxon>
        <taxon>Peronosporales</taxon>
        <taxon>Peronosporaceae</taxon>
        <taxon>Phytophthora</taxon>
    </lineage>
</organism>
<sequence length="51" mass="5597">MTSNSAAAKVTAERTKLFKQSLTGKLGEDEFIETAEVQFLSMSWMIAGLKT</sequence>
<gene>
    <name evidence="1" type="ORF">L917_08934</name>
</gene>